<reference evidence="1 2" key="1">
    <citation type="submission" date="2020-04" db="EMBL/GenBank/DDBJ databases">
        <authorList>
            <person name="De Canck E."/>
        </authorList>
    </citation>
    <scope>NUCLEOTIDE SEQUENCE [LARGE SCALE GENOMIC DNA]</scope>
    <source>
        <strain evidence="1 2">LMG 9964</strain>
    </source>
</reference>
<dbReference type="EMBL" id="CADILN010000008">
    <property type="protein sequence ID" value="CAB4051198.1"/>
    <property type="molecule type" value="Genomic_DNA"/>
</dbReference>
<protein>
    <submittedName>
        <fullName evidence="1">Uncharacterized protein</fullName>
    </submittedName>
</protein>
<proteinExistence type="predicted"/>
<gene>
    <name evidence="1" type="ORF">LMG9964_04869</name>
</gene>
<organism evidence="1 2">
    <name type="scientific">Paraburkholderia phenoliruptrix</name>
    <dbReference type="NCBI Taxonomy" id="252970"/>
    <lineage>
        <taxon>Bacteria</taxon>
        <taxon>Pseudomonadati</taxon>
        <taxon>Pseudomonadota</taxon>
        <taxon>Betaproteobacteria</taxon>
        <taxon>Burkholderiales</taxon>
        <taxon>Burkholderiaceae</taxon>
        <taxon>Paraburkholderia</taxon>
    </lineage>
</organism>
<name>A0A6J5KBF0_9BURK</name>
<evidence type="ECO:0000313" key="1">
    <source>
        <dbReference type="EMBL" id="CAB4051198.1"/>
    </source>
</evidence>
<accession>A0A6J5KBF0</accession>
<evidence type="ECO:0000313" key="2">
    <source>
        <dbReference type="Proteomes" id="UP000494102"/>
    </source>
</evidence>
<sequence length="33" mass="3510">MIAIKLRPIRLTVGVVILFAGLTVLAMHGTTFG</sequence>
<dbReference type="AlphaFoldDB" id="A0A6J5KBF0"/>
<dbReference type="Proteomes" id="UP000494102">
    <property type="component" value="Unassembled WGS sequence"/>
</dbReference>